<gene>
    <name evidence="1" type="ORF">JIG36_45380</name>
</gene>
<proteinExistence type="predicted"/>
<sequence>MDEQWLLEGDPAVRWRVLRDLIGASDEAVRAERARVAAEGWGARLLKEQNAEGGWGEGDYSPKWTSTTYTLLRLIWLGLLPGHPAALQGCERLWEWRSRWRSPETCVAAILVRVTCDSGYPAGGLDALVAHLIERQQKDGGWNCQSKGGEDRHGSFHTSVLTLEALEAYAGRGGPIGTGAAAARGREFFLEHRLYQSHRTGEVAIPASLRFPAFPEWHFDVLRGLEYFRACGVRDERLGDAVDIVRSRRTKQGRWSTYSPYAGKQFFALEPPGPSRWNTTRARAILKWWESP</sequence>
<evidence type="ECO:0008006" key="3">
    <source>
        <dbReference type="Google" id="ProtNLM"/>
    </source>
</evidence>
<accession>A0ABS2AS95</accession>
<dbReference type="Gene3D" id="1.50.10.20">
    <property type="match status" value="1"/>
</dbReference>
<keyword evidence="2" id="KW-1185">Reference proteome</keyword>
<dbReference type="RefSeq" id="WP_203383109.1">
    <property type="nucleotide sequence ID" value="NZ_JAENHP010000028.1"/>
</dbReference>
<organism evidence="1 2">
    <name type="scientific">Paractinoplanes ovalisporus</name>
    <dbReference type="NCBI Taxonomy" id="2810368"/>
    <lineage>
        <taxon>Bacteria</taxon>
        <taxon>Bacillati</taxon>
        <taxon>Actinomycetota</taxon>
        <taxon>Actinomycetes</taxon>
        <taxon>Micromonosporales</taxon>
        <taxon>Micromonosporaceae</taxon>
        <taxon>Paractinoplanes</taxon>
    </lineage>
</organism>
<dbReference type="InterPro" id="IPR008930">
    <property type="entry name" value="Terpenoid_cyclase/PrenylTrfase"/>
</dbReference>
<dbReference type="Proteomes" id="UP000632138">
    <property type="component" value="Unassembled WGS sequence"/>
</dbReference>
<reference evidence="1 2" key="1">
    <citation type="submission" date="2021-01" db="EMBL/GenBank/DDBJ databases">
        <title>Actinoplanes sp. nov. LDG1-06 isolated from lichen.</title>
        <authorList>
            <person name="Saeng-In P."/>
            <person name="Phongsopitanun W."/>
            <person name="Kanchanasin P."/>
            <person name="Yuki M."/>
            <person name="Kudo T."/>
            <person name="Ohkuma M."/>
            <person name="Tanasupawat S."/>
        </authorList>
    </citation>
    <scope>NUCLEOTIDE SEQUENCE [LARGE SCALE GENOMIC DNA]</scope>
    <source>
        <strain evidence="1 2">LDG1-06</strain>
    </source>
</reference>
<dbReference type="SUPFAM" id="SSF48239">
    <property type="entry name" value="Terpenoid cyclases/Protein prenyltransferases"/>
    <property type="match status" value="1"/>
</dbReference>
<name>A0ABS2AS95_9ACTN</name>
<evidence type="ECO:0000313" key="2">
    <source>
        <dbReference type="Proteomes" id="UP000632138"/>
    </source>
</evidence>
<dbReference type="EMBL" id="JAENHP010000028">
    <property type="protein sequence ID" value="MBM2622757.1"/>
    <property type="molecule type" value="Genomic_DNA"/>
</dbReference>
<protein>
    <recommendedName>
        <fullName evidence="3">Squalene cyclase C-terminal domain-containing protein</fullName>
    </recommendedName>
</protein>
<comment type="caution">
    <text evidence="1">The sequence shown here is derived from an EMBL/GenBank/DDBJ whole genome shotgun (WGS) entry which is preliminary data.</text>
</comment>
<evidence type="ECO:0000313" key="1">
    <source>
        <dbReference type="EMBL" id="MBM2622757.1"/>
    </source>
</evidence>